<dbReference type="Proteomes" id="UP001321749">
    <property type="component" value="Unassembled WGS sequence"/>
</dbReference>
<dbReference type="GO" id="GO:0016020">
    <property type="term" value="C:membrane"/>
    <property type="evidence" value="ECO:0007669"/>
    <property type="project" value="UniProtKB-SubCell"/>
</dbReference>
<name>A0AAV9I0H8_9PEZI</name>
<evidence type="ECO:0000313" key="9">
    <source>
        <dbReference type="Proteomes" id="UP001321749"/>
    </source>
</evidence>
<feature type="transmembrane region" description="Helical" evidence="7">
    <location>
        <begin position="101"/>
        <end position="124"/>
    </location>
</feature>
<dbReference type="EMBL" id="MU864936">
    <property type="protein sequence ID" value="KAK4465765.1"/>
    <property type="molecule type" value="Genomic_DNA"/>
</dbReference>
<keyword evidence="3 7" id="KW-0812">Transmembrane</keyword>
<evidence type="ECO:0000256" key="6">
    <source>
        <dbReference type="SAM" id="MobiDB-lite"/>
    </source>
</evidence>
<dbReference type="InterPro" id="IPR000612">
    <property type="entry name" value="PMP3"/>
</dbReference>
<keyword evidence="5 7" id="KW-0472">Membrane</keyword>
<evidence type="ECO:0000256" key="3">
    <source>
        <dbReference type="ARBA" id="ARBA00022692"/>
    </source>
</evidence>
<keyword evidence="4 7" id="KW-1133">Transmembrane helix</keyword>
<evidence type="ECO:0000256" key="2">
    <source>
        <dbReference type="ARBA" id="ARBA00009530"/>
    </source>
</evidence>
<sequence length="141" mass="14996">MDTKHPTADYNTPQHHQDAGILNGGSAAPPSYGTVPGTQAAYTDNAYTDNAYNTSTVTPRSHHATTDPAMSNGVSDVLLLIMALLLPPVAVFLKRGCGADFIINILLCILGWLPGVLHGFYVVVRYPGDSGQRMVSSRKGI</sequence>
<dbReference type="Pfam" id="PF01679">
    <property type="entry name" value="Pmp3"/>
    <property type="match status" value="1"/>
</dbReference>
<feature type="transmembrane region" description="Helical" evidence="7">
    <location>
        <begin position="77"/>
        <end position="95"/>
    </location>
</feature>
<dbReference type="PANTHER" id="PTHR21659:SF112">
    <property type="entry name" value="PROTEIN SNA2-RELATED"/>
    <property type="match status" value="1"/>
</dbReference>
<proteinExistence type="inferred from homology"/>
<evidence type="ECO:0000256" key="7">
    <source>
        <dbReference type="SAM" id="Phobius"/>
    </source>
</evidence>
<reference evidence="8" key="1">
    <citation type="journal article" date="2023" name="Mol. Phylogenet. Evol.">
        <title>Genome-scale phylogeny and comparative genomics of the fungal order Sordariales.</title>
        <authorList>
            <person name="Hensen N."/>
            <person name="Bonometti L."/>
            <person name="Westerberg I."/>
            <person name="Brannstrom I.O."/>
            <person name="Guillou S."/>
            <person name="Cros-Aarteil S."/>
            <person name="Calhoun S."/>
            <person name="Haridas S."/>
            <person name="Kuo A."/>
            <person name="Mondo S."/>
            <person name="Pangilinan J."/>
            <person name="Riley R."/>
            <person name="LaButti K."/>
            <person name="Andreopoulos B."/>
            <person name="Lipzen A."/>
            <person name="Chen C."/>
            <person name="Yan M."/>
            <person name="Daum C."/>
            <person name="Ng V."/>
            <person name="Clum A."/>
            <person name="Steindorff A."/>
            <person name="Ohm R.A."/>
            <person name="Martin F."/>
            <person name="Silar P."/>
            <person name="Natvig D.O."/>
            <person name="Lalanne C."/>
            <person name="Gautier V."/>
            <person name="Ament-Velasquez S.L."/>
            <person name="Kruys A."/>
            <person name="Hutchinson M.I."/>
            <person name="Powell A.J."/>
            <person name="Barry K."/>
            <person name="Miller A.N."/>
            <person name="Grigoriev I.V."/>
            <person name="Debuchy R."/>
            <person name="Gladieux P."/>
            <person name="Hiltunen Thoren M."/>
            <person name="Johannesson H."/>
        </authorList>
    </citation>
    <scope>NUCLEOTIDE SEQUENCE</scope>
    <source>
        <strain evidence="8">PSN324</strain>
    </source>
</reference>
<comment type="subcellular location">
    <subcellularLocation>
        <location evidence="1">Membrane</location>
    </subcellularLocation>
</comment>
<keyword evidence="9" id="KW-1185">Reference proteome</keyword>
<evidence type="ECO:0000256" key="1">
    <source>
        <dbReference type="ARBA" id="ARBA00004370"/>
    </source>
</evidence>
<accession>A0AAV9I0H8</accession>
<evidence type="ECO:0000256" key="5">
    <source>
        <dbReference type="ARBA" id="ARBA00023136"/>
    </source>
</evidence>
<gene>
    <name evidence="8" type="ORF">QBC42DRAFT_260363</name>
</gene>
<dbReference type="PROSITE" id="PS01309">
    <property type="entry name" value="UPF0057"/>
    <property type="match status" value="1"/>
</dbReference>
<dbReference type="PANTHER" id="PTHR21659">
    <property type="entry name" value="HYDROPHOBIC PROTEIN RCI2 LOW TEMPERATURE AND SALT RESPONSIVE PROTEIN LTI6 -RELATED"/>
    <property type="match status" value="1"/>
</dbReference>
<evidence type="ECO:0000313" key="8">
    <source>
        <dbReference type="EMBL" id="KAK4465765.1"/>
    </source>
</evidence>
<protein>
    <submittedName>
        <fullName evidence="8">Plasma membrane proteolipid 3</fullName>
    </submittedName>
</protein>
<comment type="caution">
    <text evidence="8">The sequence shown here is derived from an EMBL/GenBank/DDBJ whole genome shotgun (WGS) entry which is preliminary data.</text>
</comment>
<comment type="similarity">
    <text evidence="2">Belongs to the UPF0057 (PMP3) family.</text>
</comment>
<dbReference type="AlphaFoldDB" id="A0AAV9I0H8"/>
<organism evidence="8 9">
    <name type="scientific">Cladorrhinum samala</name>
    <dbReference type="NCBI Taxonomy" id="585594"/>
    <lineage>
        <taxon>Eukaryota</taxon>
        <taxon>Fungi</taxon>
        <taxon>Dikarya</taxon>
        <taxon>Ascomycota</taxon>
        <taxon>Pezizomycotina</taxon>
        <taxon>Sordariomycetes</taxon>
        <taxon>Sordariomycetidae</taxon>
        <taxon>Sordariales</taxon>
        <taxon>Podosporaceae</taxon>
        <taxon>Cladorrhinum</taxon>
    </lineage>
</organism>
<reference evidence="8" key="2">
    <citation type="submission" date="2023-06" db="EMBL/GenBank/DDBJ databases">
        <authorList>
            <consortium name="Lawrence Berkeley National Laboratory"/>
            <person name="Mondo S.J."/>
            <person name="Hensen N."/>
            <person name="Bonometti L."/>
            <person name="Westerberg I."/>
            <person name="Brannstrom I.O."/>
            <person name="Guillou S."/>
            <person name="Cros-Aarteil S."/>
            <person name="Calhoun S."/>
            <person name="Haridas S."/>
            <person name="Kuo A."/>
            <person name="Pangilinan J."/>
            <person name="Riley R."/>
            <person name="Labutti K."/>
            <person name="Andreopoulos B."/>
            <person name="Lipzen A."/>
            <person name="Chen C."/>
            <person name="Yanf M."/>
            <person name="Daum C."/>
            <person name="Ng V."/>
            <person name="Clum A."/>
            <person name="Steindorff A."/>
            <person name="Ohm R."/>
            <person name="Martin F."/>
            <person name="Silar P."/>
            <person name="Natvig D."/>
            <person name="Lalanne C."/>
            <person name="Gautier V."/>
            <person name="Ament-Velasquez S.L."/>
            <person name="Kruys A."/>
            <person name="Hutchinson M.I."/>
            <person name="Powell A.J."/>
            <person name="Barry K."/>
            <person name="Miller A.N."/>
            <person name="Grigoriev I.V."/>
            <person name="Debuchy R."/>
            <person name="Gladieux P."/>
            <person name="Thoren M.H."/>
            <person name="Johannesson H."/>
        </authorList>
    </citation>
    <scope>NUCLEOTIDE SEQUENCE</scope>
    <source>
        <strain evidence="8">PSN324</strain>
    </source>
</reference>
<feature type="region of interest" description="Disordered" evidence="6">
    <location>
        <begin position="1"/>
        <end position="23"/>
    </location>
</feature>
<evidence type="ECO:0000256" key="4">
    <source>
        <dbReference type="ARBA" id="ARBA00022989"/>
    </source>
</evidence>